<dbReference type="AlphaFoldDB" id="A0A8T0IKX4"/>
<proteinExistence type="predicted"/>
<dbReference type="Proteomes" id="UP000822688">
    <property type="component" value="Chromosome 3"/>
</dbReference>
<evidence type="ECO:0000256" key="1">
    <source>
        <dbReference type="SAM" id="SignalP"/>
    </source>
</evidence>
<feature type="signal peptide" evidence="1">
    <location>
        <begin position="1"/>
        <end position="16"/>
    </location>
</feature>
<sequence length="52" mass="6352">MLLLTFLPCFPYMISCATKKEIDERRFVDQLNLLLHQSMSFGFYNRLDWYRS</sequence>
<gene>
    <name evidence="2" type="ORF">KC19_3G145200</name>
</gene>
<name>A0A8T0IKX4_CERPU</name>
<comment type="caution">
    <text evidence="2">The sequence shown here is derived from an EMBL/GenBank/DDBJ whole genome shotgun (WGS) entry which is preliminary data.</text>
</comment>
<accession>A0A8T0IKX4</accession>
<keyword evidence="3" id="KW-1185">Reference proteome</keyword>
<keyword evidence="1" id="KW-0732">Signal</keyword>
<dbReference type="EMBL" id="CM026423">
    <property type="protein sequence ID" value="KAG0583541.1"/>
    <property type="molecule type" value="Genomic_DNA"/>
</dbReference>
<organism evidence="2 3">
    <name type="scientific">Ceratodon purpureus</name>
    <name type="common">Fire moss</name>
    <name type="synonym">Dicranum purpureum</name>
    <dbReference type="NCBI Taxonomy" id="3225"/>
    <lineage>
        <taxon>Eukaryota</taxon>
        <taxon>Viridiplantae</taxon>
        <taxon>Streptophyta</taxon>
        <taxon>Embryophyta</taxon>
        <taxon>Bryophyta</taxon>
        <taxon>Bryophytina</taxon>
        <taxon>Bryopsida</taxon>
        <taxon>Dicranidae</taxon>
        <taxon>Pseudoditrichales</taxon>
        <taxon>Ditrichaceae</taxon>
        <taxon>Ceratodon</taxon>
    </lineage>
</organism>
<evidence type="ECO:0000313" key="2">
    <source>
        <dbReference type="EMBL" id="KAG0583541.1"/>
    </source>
</evidence>
<protein>
    <submittedName>
        <fullName evidence="2">Uncharacterized protein</fullName>
    </submittedName>
</protein>
<reference evidence="2" key="1">
    <citation type="submission" date="2020-06" db="EMBL/GenBank/DDBJ databases">
        <title>WGS assembly of Ceratodon purpureus strain R40.</title>
        <authorList>
            <person name="Carey S.B."/>
            <person name="Jenkins J."/>
            <person name="Shu S."/>
            <person name="Lovell J.T."/>
            <person name="Sreedasyam A."/>
            <person name="Maumus F."/>
            <person name="Tiley G.P."/>
            <person name="Fernandez-Pozo N."/>
            <person name="Barry K."/>
            <person name="Chen C."/>
            <person name="Wang M."/>
            <person name="Lipzen A."/>
            <person name="Daum C."/>
            <person name="Saski C.A."/>
            <person name="Payton A.C."/>
            <person name="Mcbreen J.C."/>
            <person name="Conrad R.E."/>
            <person name="Kollar L.M."/>
            <person name="Olsson S."/>
            <person name="Huttunen S."/>
            <person name="Landis J.B."/>
            <person name="Wickett N.J."/>
            <person name="Johnson M.G."/>
            <person name="Rensing S.A."/>
            <person name="Grimwood J."/>
            <person name="Schmutz J."/>
            <person name="Mcdaniel S.F."/>
        </authorList>
    </citation>
    <scope>NUCLEOTIDE SEQUENCE</scope>
    <source>
        <strain evidence="2">R40</strain>
    </source>
</reference>
<feature type="chain" id="PRO_5035901017" evidence="1">
    <location>
        <begin position="17"/>
        <end position="52"/>
    </location>
</feature>
<evidence type="ECO:0000313" key="3">
    <source>
        <dbReference type="Proteomes" id="UP000822688"/>
    </source>
</evidence>